<dbReference type="Gene3D" id="3.30.1450.10">
    <property type="match status" value="1"/>
</dbReference>
<proteinExistence type="predicted"/>
<evidence type="ECO:0000313" key="2">
    <source>
        <dbReference type="EMBL" id="KTB65362.1"/>
    </source>
</evidence>
<protein>
    <submittedName>
        <fullName evidence="2">Uncharacterized protein</fullName>
    </submittedName>
</protein>
<evidence type="ECO:0000313" key="3">
    <source>
        <dbReference type="Proteomes" id="UP000054197"/>
    </source>
</evidence>
<dbReference type="InterPro" id="IPR037873">
    <property type="entry name" value="BamE-like"/>
</dbReference>
<evidence type="ECO:0000256" key="1">
    <source>
        <dbReference type="ARBA" id="ARBA00022729"/>
    </source>
</evidence>
<name>A0A0W0HXY7_PSEFL</name>
<dbReference type="PROSITE" id="PS51257">
    <property type="entry name" value="PROKAR_LIPOPROTEIN"/>
    <property type="match status" value="1"/>
</dbReference>
<dbReference type="EMBL" id="LKEF01000018">
    <property type="protein sequence ID" value="KTB65362.1"/>
    <property type="molecule type" value="Genomic_DNA"/>
</dbReference>
<gene>
    <name evidence="2" type="ORF">AO063_00475</name>
</gene>
<sequence>MRYLLAMAGAAFALALISGCDISQRISELRTFGNHPVVDRVTSEEVDSTRQDLLNIQKPAKITSIRGGTSQCFDYALERDGKRADYFVSFTSQGWANAWGYSTCSKEVAAGSLTSNERIKRPY</sequence>
<reference evidence="2 3" key="1">
    <citation type="submission" date="2015-09" db="EMBL/GenBank/DDBJ databases">
        <title>Genome sequence of ICMP 11288.</title>
        <authorList>
            <person name="Visnovsky S."/>
            <person name="Lu A."/>
            <person name="Panda P."/>
            <person name="Pitman A."/>
        </authorList>
    </citation>
    <scope>NUCLEOTIDE SEQUENCE [LARGE SCALE GENOMIC DNA]</scope>
    <source>
        <strain evidence="2 3">ICMP 11288</strain>
    </source>
</reference>
<dbReference type="RefSeq" id="WP_058420217.1">
    <property type="nucleotide sequence ID" value="NZ_LKEF01000018.1"/>
</dbReference>
<keyword evidence="1" id="KW-0732">Signal</keyword>
<dbReference type="AlphaFoldDB" id="A0A0W0HXY7"/>
<comment type="caution">
    <text evidence="2">The sequence shown here is derived from an EMBL/GenBank/DDBJ whole genome shotgun (WGS) entry which is preliminary data.</text>
</comment>
<organism evidence="2 3">
    <name type="scientific">Pseudomonas fluorescens ICMP 11288</name>
    <dbReference type="NCBI Taxonomy" id="1198309"/>
    <lineage>
        <taxon>Bacteria</taxon>
        <taxon>Pseudomonadati</taxon>
        <taxon>Pseudomonadota</taxon>
        <taxon>Gammaproteobacteria</taxon>
        <taxon>Pseudomonadales</taxon>
        <taxon>Pseudomonadaceae</taxon>
        <taxon>Pseudomonas</taxon>
    </lineage>
</organism>
<accession>A0A0W0HXY7</accession>
<dbReference type="Proteomes" id="UP000054197">
    <property type="component" value="Unassembled WGS sequence"/>
</dbReference>